<dbReference type="Gene3D" id="3.40.50.620">
    <property type="entry name" value="HUPs"/>
    <property type="match status" value="1"/>
</dbReference>
<name>A0ABT8ESX1_9ACTN</name>
<dbReference type="Proteomes" id="UP001168537">
    <property type="component" value="Unassembled WGS sequence"/>
</dbReference>
<dbReference type="SUPFAM" id="SSF52402">
    <property type="entry name" value="Adenine nucleotide alpha hydrolases-like"/>
    <property type="match status" value="1"/>
</dbReference>
<reference evidence="1" key="1">
    <citation type="submission" date="2023-06" db="EMBL/GenBank/DDBJ databases">
        <title>Draft genome sequence of Nocardioides sp. SOB72.</title>
        <authorList>
            <person name="Zhang G."/>
        </authorList>
    </citation>
    <scope>NUCLEOTIDE SEQUENCE</scope>
    <source>
        <strain evidence="1">SOB72</strain>
    </source>
</reference>
<gene>
    <name evidence="1" type="ORF">QWY29_07645</name>
</gene>
<organism evidence="1 2">
    <name type="scientific">Nocardioides abyssi</name>
    <dbReference type="NCBI Taxonomy" id="3058370"/>
    <lineage>
        <taxon>Bacteria</taxon>
        <taxon>Bacillati</taxon>
        <taxon>Actinomycetota</taxon>
        <taxon>Actinomycetes</taxon>
        <taxon>Propionibacteriales</taxon>
        <taxon>Nocardioidaceae</taxon>
        <taxon>Nocardioides</taxon>
    </lineage>
</organism>
<comment type="caution">
    <text evidence="1">The sequence shown here is derived from an EMBL/GenBank/DDBJ whole genome shotgun (WGS) entry which is preliminary data.</text>
</comment>
<evidence type="ECO:0000313" key="1">
    <source>
        <dbReference type="EMBL" id="MDN4161225.1"/>
    </source>
</evidence>
<evidence type="ECO:0000313" key="2">
    <source>
        <dbReference type="Proteomes" id="UP001168537"/>
    </source>
</evidence>
<dbReference type="InterPro" id="IPR018317">
    <property type="entry name" value="QueC"/>
</dbReference>
<sequence>MRFECGPRAVAESAADGAVGICLFDGAPGAGLAGAGGAASARIRSRKLAPATLAWDFASLALAAVVADTTAYRSSSPDGWTRELELNVAVSDPELWNSVTQPLTGALNFLTTDRWSLHFTGGAQHPSTPAKVHRPDADAVTLLSGGLDSLIGAIDLTAGGQSLLAVSQTVRGDRSTQSKFAASIGGGVEHLALNHNATPHRPGKETSQRARSLAFIAFGILAASSTARYYAGKDVTLYLCENGFIAINPPLTPARLGSLSTRTAHPQFLGAIQEVLQAVGLEVVIENPFREHTKGEMLRDCSDQPLLSSLAGESTSCGRFQRFGYRHCGRCVPCQVRRAAFLKWGTPDSTDYVYSDLGRRDEDHAAFDDVRSVAMARASVDADGIDRWIGPSLSSPYIEDREAIRAMLGRGVDELAALHRHLGVS</sequence>
<dbReference type="NCBIfam" id="NF041925">
    <property type="entry name" value="QatC"/>
    <property type="match status" value="1"/>
</dbReference>
<dbReference type="GO" id="GO:0016874">
    <property type="term" value="F:ligase activity"/>
    <property type="evidence" value="ECO:0007669"/>
    <property type="project" value="UniProtKB-KW"/>
</dbReference>
<dbReference type="InterPro" id="IPR049676">
    <property type="entry name" value="QatC"/>
</dbReference>
<dbReference type="Pfam" id="PF06508">
    <property type="entry name" value="QueC"/>
    <property type="match status" value="1"/>
</dbReference>
<dbReference type="RefSeq" id="WP_277500421.1">
    <property type="nucleotide sequence ID" value="NZ_JAUHJR010000002.1"/>
</dbReference>
<dbReference type="InterPro" id="IPR014729">
    <property type="entry name" value="Rossmann-like_a/b/a_fold"/>
</dbReference>
<protein>
    <submittedName>
        <fullName evidence="1">7-cyano-7-deazaguanine synthase</fullName>
        <ecNumber evidence="1">6.3.4.20</ecNumber>
    </submittedName>
</protein>
<proteinExistence type="predicted"/>
<dbReference type="EC" id="6.3.4.20" evidence="1"/>
<accession>A0ABT8ESX1</accession>
<dbReference type="EMBL" id="JAUHJR010000002">
    <property type="protein sequence ID" value="MDN4161225.1"/>
    <property type="molecule type" value="Genomic_DNA"/>
</dbReference>
<keyword evidence="2" id="KW-1185">Reference proteome</keyword>
<keyword evidence="1" id="KW-0436">Ligase</keyword>